<dbReference type="AlphaFoldDB" id="A0A1D1W950"/>
<organism evidence="2 3">
    <name type="scientific">Ramazzottius varieornatus</name>
    <name type="common">Water bear</name>
    <name type="synonym">Tardigrade</name>
    <dbReference type="NCBI Taxonomy" id="947166"/>
    <lineage>
        <taxon>Eukaryota</taxon>
        <taxon>Metazoa</taxon>
        <taxon>Ecdysozoa</taxon>
        <taxon>Tardigrada</taxon>
        <taxon>Eutardigrada</taxon>
        <taxon>Parachela</taxon>
        <taxon>Hypsibioidea</taxon>
        <taxon>Ramazzottiidae</taxon>
        <taxon>Ramazzottius</taxon>
    </lineage>
</organism>
<protein>
    <submittedName>
        <fullName evidence="2">Uncharacterized protein</fullName>
    </submittedName>
</protein>
<proteinExistence type="predicted"/>
<evidence type="ECO:0000313" key="2">
    <source>
        <dbReference type="EMBL" id="GAV09876.1"/>
    </source>
</evidence>
<dbReference type="Proteomes" id="UP000186922">
    <property type="component" value="Unassembled WGS sequence"/>
</dbReference>
<keyword evidence="3" id="KW-1185">Reference proteome</keyword>
<accession>A0A1D1W950</accession>
<dbReference type="EMBL" id="BDGG01000038">
    <property type="protein sequence ID" value="GAV09876.1"/>
    <property type="molecule type" value="Genomic_DNA"/>
</dbReference>
<comment type="caution">
    <text evidence="2">The sequence shown here is derived from an EMBL/GenBank/DDBJ whole genome shotgun (WGS) entry which is preliminary data.</text>
</comment>
<feature type="region of interest" description="Disordered" evidence="1">
    <location>
        <begin position="52"/>
        <end position="72"/>
    </location>
</feature>
<feature type="compositionally biased region" description="Polar residues" evidence="1">
    <location>
        <begin position="11"/>
        <end position="24"/>
    </location>
</feature>
<evidence type="ECO:0000313" key="3">
    <source>
        <dbReference type="Proteomes" id="UP000186922"/>
    </source>
</evidence>
<name>A0A1D1W950_RAMVA</name>
<gene>
    <name evidence="2" type="primary">RvY_19346-1</name>
    <name evidence="2" type="synonym">RvY_19346.1</name>
    <name evidence="2" type="ORF">RvY_19346</name>
</gene>
<feature type="region of interest" description="Disordered" evidence="1">
    <location>
        <begin position="1"/>
        <end position="31"/>
    </location>
</feature>
<reference evidence="2 3" key="1">
    <citation type="journal article" date="2016" name="Nat. Commun.">
        <title>Extremotolerant tardigrade genome and improved radiotolerance of human cultured cells by tardigrade-unique protein.</title>
        <authorList>
            <person name="Hashimoto T."/>
            <person name="Horikawa D.D."/>
            <person name="Saito Y."/>
            <person name="Kuwahara H."/>
            <person name="Kozuka-Hata H."/>
            <person name="Shin-I T."/>
            <person name="Minakuchi Y."/>
            <person name="Ohishi K."/>
            <person name="Motoyama A."/>
            <person name="Aizu T."/>
            <person name="Enomoto A."/>
            <person name="Kondo K."/>
            <person name="Tanaka S."/>
            <person name="Hara Y."/>
            <person name="Koshikawa S."/>
            <person name="Sagara H."/>
            <person name="Miura T."/>
            <person name="Yokobori S."/>
            <person name="Miyagawa K."/>
            <person name="Suzuki Y."/>
            <person name="Kubo T."/>
            <person name="Oyama M."/>
            <person name="Kohara Y."/>
            <person name="Fujiyama A."/>
            <person name="Arakawa K."/>
            <person name="Katayama T."/>
            <person name="Toyoda A."/>
            <person name="Kunieda T."/>
        </authorList>
    </citation>
    <scope>NUCLEOTIDE SEQUENCE [LARGE SCALE GENOMIC DNA]</scope>
    <source>
        <strain evidence="2 3">YOKOZUNA-1</strain>
    </source>
</reference>
<evidence type="ECO:0000256" key="1">
    <source>
        <dbReference type="SAM" id="MobiDB-lite"/>
    </source>
</evidence>
<sequence>MDGYSELPNCLSKSSQKRVLQPNNEKGPLEEPLKCVLPELVVDGVKSEKETARRISTGNKDSTGVVFDAVHP</sequence>